<dbReference type="Pfam" id="PF12796">
    <property type="entry name" value="Ank_2"/>
    <property type="match status" value="1"/>
</dbReference>
<dbReference type="SUPFAM" id="SSF48403">
    <property type="entry name" value="Ankyrin repeat"/>
    <property type="match status" value="1"/>
</dbReference>
<reference evidence="1" key="2">
    <citation type="submission" date="2023-06" db="EMBL/GenBank/DDBJ databases">
        <authorList>
            <consortium name="Lawrence Berkeley National Laboratory"/>
            <person name="Haridas S."/>
            <person name="Hensen N."/>
            <person name="Bonometti L."/>
            <person name="Westerberg I."/>
            <person name="Brannstrom I.O."/>
            <person name="Guillou S."/>
            <person name="Cros-Aarteil S."/>
            <person name="Calhoun S."/>
            <person name="Kuo A."/>
            <person name="Mondo S."/>
            <person name="Pangilinan J."/>
            <person name="Riley R."/>
            <person name="Labutti K."/>
            <person name="Andreopoulos B."/>
            <person name="Lipzen A."/>
            <person name="Chen C."/>
            <person name="Yanf M."/>
            <person name="Daum C."/>
            <person name="Ng V."/>
            <person name="Clum A."/>
            <person name="Steindorff A."/>
            <person name="Ohm R."/>
            <person name="Martin F."/>
            <person name="Silar P."/>
            <person name="Natvig D."/>
            <person name="Lalanne C."/>
            <person name="Gautier V."/>
            <person name="Ament-Velasquez S.L."/>
            <person name="Kruys A."/>
            <person name="Hutchinson M.I."/>
            <person name="Powell A.J."/>
            <person name="Barry K."/>
            <person name="Miller A.N."/>
            <person name="Grigoriev I.V."/>
            <person name="Debuchy R."/>
            <person name="Gladieux P."/>
            <person name="Thoren M.H."/>
            <person name="Johannesson H."/>
        </authorList>
    </citation>
    <scope>NUCLEOTIDE SEQUENCE</scope>
    <source>
        <strain evidence="1">CBS 955.72</strain>
    </source>
</reference>
<organism evidence="1 2">
    <name type="scientific">Lasiosphaeria hispida</name>
    <dbReference type="NCBI Taxonomy" id="260671"/>
    <lineage>
        <taxon>Eukaryota</taxon>
        <taxon>Fungi</taxon>
        <taxon>Dikarya</taxon>
        <taxon>Ascomycota</taxon>
        <taxon>Pezizomycotina</taxon>
        <taxon>Sordariomycetes</taxon>
        <taxon>Sordariomycetidae</taxon>
        <taxon>Sordariales</taxon>
        <taxon>Lasiosphaeriaceae</taxon>
        <taxon>Lasiosphaeria</taxon>
    </lineage>
</organism>
<sequence>MAEIIGIVASAAGLLSLSIQIADTTRKLKARFAAIKGLPETIDKIERNLEFLRIFLDRAEEPSSYPTNTTADTRYQLLLNTCWSDYNVIRDVLERLERRLEKMMTAKASSLWRPQVRGSGAMVTEIQSLGQLERRAHEHITLAMLALLDNKITASMAQAPAIQPKAVEDTPPTDHGHLPADEIVMRPVLRNPKISYCDVRHCHCSCHATKTFWAFRYTPLGVVLRACDRESCNARRYRFSIQIQLSRLGIPLSVLVGGEFITGLAGMSIKPVFGCVQRVVKATSMGFRTLARLEHDDIDMQEAKDILRQLYRSDPTFTTHVNPQGRTYLQELIRGGPWGQYGHQFGLQLELLALFVDEFQITSGIDTHEFMLETAGWGCESAHWAIADTLVRLGQSFEDVDDPLFIAWPAPCLPRSTPYEMYGEPNLEAHDPFYINFIARIVDLNEYFGGTHPLHQAVYRRNGVLVREWVIRLGRKIDTVSNFLGQTPMHGALAPESLDILSLLLGQAPALINVADKWGFTPLMYAMALGYDQAASLLIRNEASLTSRSD</sequence>
<protein>
    <recommendedName>
        <fullName evidence="3">Fungal N-terminal domain-containing protein</fullName>
    </recommendedName>
</protein>
<accession>A0AAJ0HWP0</accession>
<comment type="caution">
    <text evidence="1">The sequence shown here is derived from an EMBL/GenBank/DDBJ whole genome shotgun (WGS) entry which is preliminary data.</text>
</comment>
<evidence type="ECO:0000313" key="2">
    <source>
        <dbReference type="Proteomes" id="UP001275084"/>
    </source>
</evidence>
<dbReference type="InterPro" id="IPR002110">
    <property type="entry name" value="Ankyrin_rpt"/>
</dbReference>
<evidence type="ECO:0008006" key="3">
    <source>
        <dbReference type="Google" id="ProtNLM"/>
    </source>
</evidence>
<gene>
    <name evidence="1" type="ORF">B0T25DRAFT_60759</name>
</gene>
<name>A0AAJ0HWP0_9PEZI</name>
<reference evidence="1" key="1">
    <citation type="journal article" date="2023" name="Mol. Phylogenet. Evol.">
        <title>Genome-scale phylogeny and comparative genomics of the fungal order Sordariales.</title>
        <authorList>
            <person name="Hensen N."/>
            <person name="Bonometti L."/>
            <person name="Westerberg I."/>
            <person name="Brannstrom I.O."/>
            <person name="Guillou S."/>
            <person name="Cros-Aarteil S."/>
            <person name="Calhoun S."/>
            <person name="Haridas S."/>
            <person name="Kuo A."/>
            <person name="Mondo S."/>
            <person name="Pangilinan J."/>
            <person name="Riley R."/>
            <person name="LaButti K."/>
            <person name="Andreopoulos B."/>
            <person name="Lipzen A."/>
            <person name="Chen C."/>
            <person name="Yan M."/>
            <person name="Daum C."/>
            <person name="Ng V."/>
            <person name="Clum A."/>
            <person name="Steindorff A."/>
            <person name="Ohm R.A."/>
            <person name="Martin F."/>
            <person name="Silar P."/>
            <person name="Natvig D.O."/>
            <person name="Lalanne C."/>
            <person name="Gautier V."/>
            <person name="Ament-Velasquez S.L."/>
            <person name="Kruys A."/>
            <person name="Hutchinson M.I."/>
            <person name="Powell A.J."/>
            <person name="Barry K."/>
            <person name="Miller A.N."/>
            <person name="Grigoriev I.V."/>
            <person name="Debuchy R."/>
            <person name="Gladieux P."/>
            <person name="Hiltunen Thoren M."/>
            <person name="Johannesson H."/>
        </authorList>
    </citation>
    <scope>NUCLEOTIDE SEQUENCE</scope>
    <source>
        <strain evidence="1">CBS 955.72</strain>
    </source>
</reference>
<proteinExistence type="predicted"/>
<dbReference type="AlphaFoldDB" id="A0AAJ0HWP0"/>
<dbReference type="EMBL" id="JAUIQD010000001">
    <property type="protein sequence ID" value="KAK3364285.1"/>
    <property type="molecule type" value="Genomic_DNA"/>
</dbReference>
<dbReference type="InterPro" id="IPR036770">
    <property type="entry name" value="Ankyrin_rpt-contain_sf"/>
</dbReference>
<keyword evidence="2" id="KW-1185">Reference proteome</keyword>
<dbReference type="Gene3D" id="1.25.40.20">
    <property type="entry name" value="Ankyrin repeat-containing domain"/>
    <property type="match status" value="1"/>
</dbReference>
<dbReference type="Proteomes" id="UP001275084">
    <property type="component" value="Unassembled WGS sequence"/>
</dbReference>
<evidence type="ECO:0000313" key="1">
    <source>
        <dbReference type="EMBL" id="KAK3364285.1"/>
    </source>
</evidence>